<keyword evidence="3 8" id="KW-1134">Transmembrane beta strand</keyword>
<dbReference type="InterPro" id="IPR012910">
    <property type="entry name" value="Plug_dom"/>
</dbReference>
<feature type="domain" description="TonB-dependent receptor plug" evidence="12">
    <location>
        <begin position="113"/>
        <end position="223"/>
    </location>
</feature>
<reference evidence="13 14" key="1">
    <citation type="submission" date="2023-07" db="EMBL/GenBank/DDBJ databases">
        <title>Sorghum-associated microbial communities from plants grown in Nebraska, USA.</title>
        <authorList>
            <person name="Schachtman D."/>
        </authorList>
    </citation>
    <scope>NUCLEOTIDE SEQUENCE [LARGE SCALE GENOMIC DNA]</scope>
    <source>
        <strain evidence="13 14">3262</strain>
    </source>
</reference>
<dbReference type="Gene3D" id="2.60.40.1120">
    <property type="entry name" value="Carboxypeptidase-like, regulatory domain"/>
    <property type="match status" value="1"/>
</dbReference>
<dbReference type="RefSeq" id="WP_310102518.1">
    <property type="nucleotide sequence ID" value="NZ_JAVDUU010000005.1"/>
</dbReference>
<keyword evidence="10" id="KW-0732">Signal</keyword>
<comment type="subcellular location">
    <subcellularLocation>
        <location evidence="1 8">Cell outer membrane</location>
        <topology evidence="1 8">Multi-pass membrane protein</topology>
    </subcellularLocation>
</comment>
<evidence type="ECO:0000256" key="1">
    <source>
        <dbReference type="ARBA" id="ARBA00004571"/>
    </source>
</evidence>
<dbReference type="InterPro" id="IPR039426">
    <property type="entry name" value="TonB-dep_rcpt-like"/>
</dbReference>
<name>A0ABU1TIR6_9SPHI</name>
<dbReference type="Gene3D" id="2.170.130.10">
    <property type="entry name" value="TonB-dependent receptor, plug domain"/>
    <property type="match status" value="1"/>
</dbReference>
<dbReference type="InterPro" id="IPR000531">
    <property type="entry name" value="Beta-barrel_TonB"/>
</dbReference>
<dbReference type="Pfam" id="PF00593">
    <property type="entry name" value="TonB_dep_Rec_b-barrel"/>
    <property type="match status" value="1"/>
</dbReference>
<dbReference type="InterPro" id="IPR023996">
    <property type="entry name" value="TonB-dep_OMP_SusC/RagA"/>
</dbReference>
<evidence type="ECO:0000256" key="9">
    <source>
        <dbReference type="RuleBase" id="RU003357"/>
    </source>
</evidence>
<evidence type="ECO:0000256" key="4">
    <source>
        <dbReference type="ARBA" id="ARBA00022692"/>
    </source>
</evidence>
<organism evidence="13 14">
    <name type="scientific">Mucilaginibacter pocheonensis</name>
    <dbReference type="NCBI Taxonomy" id="398050"/>
    <lineage>
        <taxon>Bacteria</taxon>
        <taxon>Pseudomonadati</taxon>
        <taxon>Bacteroidota</taxon>
        <taxon>Sphingobacteriia</taxon>
        <taxon>Sphingobacteriales</taxon>
        <taxon>Sphingobacteriaceae</taxon>
        <taxon>Mucilaginibacter</taxon>
    </lineage>
</organism>
<dbReference type="Pfam" id="PF07715">
    <property type="entry name" value="Plug"/>
    <property type="match status" value="1"/>
</dbReference>
<dbReference type="SUPFAM" id="SSF56935">
    <property type="entry name" value="Porins"/>
    <property type="match status" value="1"/>
</dbReference>
<protein>
    <submittedName>
        <fullName evidence="13">TonB-linked SusC/RagA family outer membrane protein</fullName>
    </submittedName>
</protein>
<keyword evidence="7 8" id="KW-0998">Cell outer membrane</keyword>
<evidence type="ECO:0000256" key="2">
    <source>
        <dbReference type="ARBA" id="ARBA00022448"/>
    </source>
</evidence>
<evidence type="ECO:0000256" key="6">
    <source>
        <dbReference type="ARBA" id="ARBA00023136"/>
    </source>
</evidence>
<sequence length="1034" mass="113236">MRKLLLIAFVMLFMALQGFGQSRSITGRVTDKSAGPLEAVTVVVVETQKAALTDKDGKFTIQAVNGQTLKFSYIGLNTQTIKVAADTKNIQVTLEGNSNLNEVVVTGYQKERKKDITGAVAVVNVSEIKDIPVGNPIKALQGRVPGLFITSDGSPNGTATVRVRGNTTLPLPGLPGNDPLYIIDGVQTQRGLQEINQSDIESIQILKDAASASIYGSRAAAGVIIVTTKKAKAGYSRINFDASTSLQFYTTKLKTLNTQQRGEAYWRASVNDKLDPNLNQTYQYDWNKDYNNPVLNQVILPEFLDAAKTMKPANTNWFDEIGQTSVIQSYNMSVANGNEKGNSLFSVSYYDNKGVIKETHDQKITARFNSEYNFFNNRLKIGETFTGTYMKDVLIPTGDVTSLSQIEEPAVPVHTIDGIGWGGPGPGMADRQNPVRLIEDNKQNKNNFGRILGNAYAELNIIKGLNFRTSISADYNGNYARTLRKSYVSGFLSDPTNLVNTNANYEGNWIFSNTLTYNLNKGKHKLDVLAGQEELKYINQGFYGTRQGVGEENIDYAYLSSGSTNIDNGGSGGNYSLLSYFGKANYSYDDKYLASVTVRRDGSSRFGANNRYGVFPSVSVGWRLSQESFIKDNISAVSDLKLRYSYGQTGNQASPYYAPYTLYSAIYGVNHIFGYESGSAYDITGAGTGQLPSGFTQIQQGNDNLKWETTTQSNFGLDFGLFNNTITGSADYFVKTTKDILLTPAYLAVLGEAGNRTINAASVRNTGFEFLLNYSGRVSNDLSFTLTGNIAAYRNKITSLPQDAIASYPGNGTDQTILGRSVNSIYGYVADGLFKSQAEVDNSATQPGKGLGRIRYKDLNGDGIIDSKDQKFLGTTDPDFTYGLNASISFRQFDLVFFLQGVQGVQEYNTYKGLTDFSSIAPGANWGMRTLSAWTPQNPGSTIPALTTVDRNNEGRSSTYYIENGSYLKLRNIQLGYNLKDALKSINVKSARIYVQASNLFTVKSKSYTATDPENPNNIYPIPVIGTMGINLSF</sequence>
<evidence type="ECO:0000256" key="10">
    <source>
        <dbReference type="SAM" id="SignalP"/>
    </source>
</evidence>
<keyword evidence="5 9" id="KW-0798">TonB box</keyword>
<keyword evidence="2 8" id="KW-0813">Transport</keyword>
<evidence type="ECO:0000256" key="3">
    <source>
        <dbReference type="ARBA" id="ARBA00022452"/>
    </source>
</evidence>
<comment type="caution">
    <text evidence="13">The sequence shown here is derived from an EMBL/GenBank/DDBJ whole genome shotgun (WGS) entry which is preliminary data.</text>
</comment>
<dbReference type="InterPro" id="IPR008969">
    <property type="entry name" value="CarboxyPept-like_regulatory"/>
</dbReference>
<keyword evidence="14" id="KW-1185">Reference proteome</keyword>
<dbReference type="InterPro" id="IPR023997">
    <property type="entry name" value="TonB-dep_OMP_SusC/RagA_CS"/>
</dbReference>
<keyword evidence="6 8" id="KW-0472">Membrane</keyword>
<dbReference type="PROSITE" id="PS52016">
    <property type="entry name" value="TONB_DEPENDENT_REC_3"/>
    <property type="match status" value="1"/>
</dbReference>
<dbReference type="Proteomes" id="UP001247620">
    <property type="component" value="Unassembled WGS sequence"/>
</dbReference>
<dbReference type="NCBIfam" id="TIGR04056">
    <property type="entry name" value="OMP_RagA_SusC"/>
    <property type="match status" value="1"/>
</dbReference>
<evidence type="ECO:0000256" key="5">
    <source>
        <dbReference type="ARBA" id="ARBA00023077"/>
    </source>
</evidence>
<evidence type="ECO:0000256" key="7">
    <source>
        <dbReference type="ARBA" id="ARBA00023237"/>
    </source>
</evidence>
<dbReference type="SUPFAM" id="SSF49464">
    <property type="entry name" value="Carboxypeptidase regulatory domain-like"/>
    <property type="match status" value="1"/>
</dbReference>
<evidence type="ECO:0000313" key="14">
    <source>
        <dbReference type="Proteomes" id="UP001247620"/>
    </source>
</evidence>
<dbReference type="EMBL" id="JAVDUU010000005">
    <property type="protein sequence ID" value="MDR6945110.1"/>
    <property type="molecule type" value="Genomic_DNA"/>
</dbReference>
<dbReference type="InterPro" id="IPR037066">
    <property type="entry name" value="Plug_dom_sf"/>
</dbReference>
<evidence type="ECO:0000259" key="11">
    <source>
        <dbReference type="Pfam" id="PF00593"/>
    </source>
</evidence>
<feature type="domain" description="TonB-dependent receptor-like beta-barrel" evidence="11">
    <location>
        <begin position="445"/>
        <end position="1000"/>
    </location>
</feature>
<evidence type="ECO:0000313" key="13">
    <source>
        <dbReference type="EMBL" id="MDR6945110.1"/>
    </source>
</evidence>
<dbReference type="NCBIfam" id="TIGR04057">
    <property type="entry name" value="SusC_RagA_signa"/>
    <property type="match status" value="1"/>
</dbReference>
<dbReference type="InterPro" id="IPR036942">
    <property type="entry name" value="Beta-barrel_TonB_sf"/>
</dbReference>
<feature type="signal peptide" evidence="10">
    <location>
        <begin position="1"/>
        <end position="20"/>
    </location>
</feature>
<evidence type="ECO:0000256" key="8">
    <source>
        <dbReference type="PROSITE-ProRule" id="PRU01360"/>
    </source>
</evidence>
<evidence type="ECO:0000259" key="12">
    <source>
        <dbReference type="Pfam" id="PF07715"/>
    </source>
</evidence>
<keyword evidence="4 8" id="KW-0812">Transmembrane</keyword>
<comment type="similarity">
    <text evidence="8 9">Belongs to the TonB-dependent receptor family.</text>
</comment>
<accession>A0ABU1TIR6</accession>
<dbReference type="Pfam" id="PF13715">
    <property type="entry name" value="CarbopepD_reg_2"/>
    <property type="match status" value="1"/>
</dbReference>
<proteinExistence type="inferred from homology"/>
<feature type="chain" id="PRO_5046432185" evidence="10">
    <location>
        <begin position="21"/>
        <end position="1034"/>
    </location>
</feature>
<dbReference type="Gene3D" id="2.40.170.20">
    <property type="entry name" value="TonB-dependent receptor, beta-barrel domain"/>
    <property type="match status" value="1"/>
</dbReference>
<gene>
    <name evidence="13" type="ORF">J2W55_004978</name>
</gene>